<keyword evidence="1" id="KW-0472">Membrane</keyword>
<sequence length="377" mass="41860">MQEKEIKALLDNYKNGTASEAEKALLERWYLKYQEPEPYEFGLEERSKDLDLVLTRLKKGQQKPGKTYFWSRMAAAAILLFTLSAGLFFYVTKDNGLAPKLAKHDIAPGGNKATLTLANGEVINLTEAKTGDLGEQAGIQITKTADGQLIYTIEDSQNAAGSSLYNTIETPKGGQYQILLPDGSKVWLNAASSLRYPANLTAMNERRVELKGEAYFEVKKANRKPFIVATDKQEVEVLGTHFNVKSYPDDNSTKTTLLEGSVQVSPKSSSISGVILKPGLQAELKPSGLKVLTVEVEDEIDWKNGDFVFKEESLESIMRKIARWYDVDVVYRDDVPKNVALEGLVSRTKSISEVLSLIQSTGKVHFTIEGRRIVVTK</sequence>
<keyword evidence="1" id="KW-1133">Transmembrane helix</keyword>
<evidence type="ECO:0000313" key="4">
    <source>
        <dbReference type="EMBL" id="TKC60221.1"/>
    </source>
</evidence>
<dbReference type="Pfam" id="PF04773">
    <property type="entry name" value="FecR"/>
    <property type="match status" value="1"/>
</dbReference>
<dbReference type="EMBL" id="SWDX01000005">
    <property type="protein sequence ID" value="TKC60221.1"/>
    <property type="molecule type" value="Genomic_DNA"/>
</dbReference>
<feature type="domain" description="Protein FecR C-terminal" evidence="3">
    <location>
        <begin position="306"/>
        <end position="375"/>
    </location>
</feature>
<feature type="transmembrane region" description="Helical" evidence="1">
    <location>
        <begin position="69"/>
        <end position="91"/>
    </location>
</feature>
<dbReference type="AlphaFoldDB" id="A0A4U1G8R7"/>
<dbReference type="PANTHER" id="PTHR30273:SF2">
    <property type="entry name" value="PROTEIN FECR"/>
    <property type="match status" value="1"/>
</dbReference>
<comment type="caution">
    <text evidence="4">The sequence shown here is derived from an EMBL/GenBank/DDBJ whole genome shotgun (WGS) entry which is preliminary data.</text>
</comment>
<feature type="domain" description="FecR protein" evidence="2">
    <location>
        <begin position="167"/>
        <end position="263"/>
    </location>
</feature>
<keyword evidence="1" id="KW-0812">Transmembrane</keyword>
<dbReference type="InterPro" id="IPR006860">
    <property type="entry name" value="FecR"/>
</dbReference>
<dbReference type="InterPro" id="IPR012373">
    <property type="entry name" value="Ferrdict_sens_TM"/>
</dbReference>
<dbReference type="Pfam" id="PF16344">
    <property type="entry name" value="FecR_C"/>
    <property type="match status" value="1"/>
</dbReference>
<gene>
    <name evidence="4" type="ORF">FBD94_15025</name>
</gene>
<dbReference type="GO" id="GO:0016989">
    <property type="term" value="F:sigma factor antagonist activity"/>
    <property type="evidence" value="ECO:0007669"/>
    <property type="project" value="TreeGrafter"/>
</dbReference>
<evidence type="ECO:0000313" key="5">
    <source>
        <dbReference type="Proteomes" id="UP000309594"/>
    </source>
</evidence>
<dbReference type="FunFam" id="2.60.120.1440:FF:000001">
    <property type="entry name" value="Putative anti-sigma factor"/>
    <property type="match status" value="1"/>
</dbReference>
<organism evidence="4 5">
    <name type="scientific">Pedobacter hiemivivus</name>
    <dbReference type="NCBI Taxonomy" id="2530454"/>
    <lineage>
        <taxon>Bacteria</taxon>
        <taxon>Pseudomonadati</taxon>
        <taxon>Bacteroidota</taxon>
        <taxon>Sphingobacteriia</taxon>
        <taxon>Sphingobacteriales</taxon>
        <taxon>Sphingobacteriaceae</taxon>
        <taxon>Pedobacter</taxon>
    </lineage>
</organism>
<dbReference type="Gene3D" id="3.55.50.30">
    <property type="match status" value="1"/>
</dbReference>
<dbReference type="Gene3D" id="2.60.120.1440">
    <property type="match status" value="1"/>
</dbReference>
<protein>
    <submittedName>
        <fullName evidence="4">FecR family protein</fullName>
    </submittedName>
</protein>
<dbReference type="PANTHER" id="PTHR30273">
    <property type="entry name" value="PERIPLASMIC SIGNAL SENSOR AND SIGMA FACTOR ACTIVATOR FECR-RELATED"/>
    <property type="match status" value="1"/>
</dbReference>
<reference evidence="4 5" key="1">
    <citation type="submission" date="2019-04" db="EMBL/GenBank/DDBJ databases">
        <title>Pedobacter sp. RP-1-16 sp. nov., isolated from Arctic soil.</title>
        <authorList>
            <person name="Dahal R.H."/>
            <person name="Kim D.-U."/>
        </authorList>
    </citation>
    <scope>NUCLEOTIDE SEQUENCE [LARGE SCALE GENOMIC DNA]</scope>
    <source>
        <strain evidence="4 5">RP-1-16</strain>
    </source>
</reference>
<accession>A0A4U1G8R7</accession>
<evidence type="ECO:0000259" key="2">
    <source>
        <dbReference type="Pfam" id="PF04773"/>
    </source>
</evidence>
<name>A0A4U1G8R7_9SPHI</name>
<evidence type="ECO:0000256" key="1">
    <source>
        <dbReference type="SAM" id="Phobius"/>
    </source>
</evidence>
<proteinExistence type="predicted"/>
<dbReference type="RefSeq" id="WP_136880782.1">
    <property type="nucleotide sequence ID" value="NZ_SWDX01000005.1"/>
</dbReference>
<dbReference type="InterPro" id="IPR032508">
    <property type="entry name" value="FecR_C"/>
</dbReference>
<dbReference type="PIRSF" id="PIRSF018266">
    <property type="entry name" value="FecR"/>
    <property type="match status" value="1"/>
</dbReference>
<dbReference type="Proteomes" id="UP000309594">
    <property type="component" value="Unassembled WGS sequence"/>
</dbReference>
<evidence type="ECO:0000259" key="3">
    <source>
        <dbReference type="Pfam" id="PF16344"/>
    </source>
</evidence>